<reference evidence="2 3" key="1">
    <citation type="submission" date="2019-03" db="EMBL/GenBank/DDBJ databases">
        <title>First draft genome of Liparis tanakae, snailfish: a comprehensive survey of snailfish specific genes.</title>
        <authorList>
            <person name="Kim W."/>
            <person name="Song I."/>
            <person name="Jeong J.-H."/>
            <person name="Kim D."/>
            <person name="Kim S."/>
            <person name="Ryu S."/>
            <person name="Song J.Y."/>
            <person name="Lee S.K."/>
        </authorList>
    </citation>
    <scope>NUCLEOTIDE SEQUENCE [LARGE SCALE GENOMIC DNA]</scope>
    <source>
        <tissue evidence="2">Muscle</tissue>
    </source>
</reference>
<sequence length="388" mass="40560">MSAVGKVQRLHTDLLLRNVIQQLRLRGAAHVTVVHLGPHRRLLLRAVSAFAFKALRLRGRGALHRLQVLDARPVVDHQQGEGLESLPGLGQGRADQGFAPDVRGLPLLQQQGVVVLQLLVDLLLELIQHQLQLLRALVRGQPPVQVAADLLHGDEHAVVQPAFPPHQLTTAAGVMLGGAGAAGVGLGIAALIVRSVGRLLGRGLHRAGRHVGHLLDQPRLGHLAEVEQAGAGVDDVAREAGGGPVDGGFGFGVGAATLGRRHAQGVLGETLVLAFLVANVGAGHTLRGRLGPDFLLAVFAPRGVLELGVLEVVPELRQLHGAVGQVVALGRGDVLPLPQVLVLETLLPLPLGQPSRTLKVSLGRVAEVQSHVSVTQLLVEALVAAEAA</sequence>
<gene>
    <name evidence="2" type="ORF">EYF80_042784</name>
</gene>
<organism evidence="2 3">
    <name type="scientific">Liparis tanakae</name>
    <name type="common">Tanaka's snailfish</name>
    <dbReference type="NCBI Taxonomy" id="230148"/>
    <lineage>
        <taxon>Eukaryota</taxon>
        <taxon>Metazoa</taxon>
        <taxon>Chordata</taxon>
        <taxon>Craniata</taxon>
        <taxon>Vertebrata</taxon>
        <taxon>Euteleostomi</taxon>
        <taxon>Actinopterygii</taxon>
        <taxon>Neopterygii</taxon>
        <taxon>Teleostei</taxon>
        <taxon>Neoteleostei</taxon>
        <taxon>Acanthomorphata</taxon>
        <taxon>Eupercaria</taxon>
        <taxon>Perciformes</taxon>
        <taxon>Cottioidei</taxon>
        <taxon>Cottales</taxon>
        <taxon>Liparidae</taxon>
        <taxon>Liparis</taxon>
    </lineage>
</organism>
<keyword evidence="1" id="KW-1133">Transmembrane helix</keyword>
<evidence type="ECO:0000313" key="2">
    <source>
        <dbReference type="EMBL" id="TNN47013.1"/>
    </source>
</evidence>
<proteinExistence type="predicted"/>
<keyword evidence="1" id="KW-0472">Membrane</keyword>
<protein>
    <submittedName>
        <fullName evidence="2">Uncharacterized protein</fullName>
    </submittedName>
</protein>
<accession>A0A4Z2G292</accession>
<comment type="caution">
    <text evidence="2">The sequence shown here is derived from an EMBL/GenBank/DDBJ whole genome shotgun (WGS) entry which is preliminary data.</text>
</comment>
<dbReference type="EMBL" id="SRLO01000761">
    <property type="protein sequence ID" value="TNN47013.1"/>
    <property type="molecule type" value="Genomic_DNA"/>
</dbReference>
<name>A0A4Z2G292_9TELE</name>
<keyword evidence="1" id="KW-0812">Transmembrane</keyword>
<evidence type="ECO:0000256" key="1">
    <source>
        <dbReference type="SAM" id="Phobius"/>
    </source>
</evidence>
<feature type="transmembrane region" description="Helical" evidence="1">
    <location>
        <begin position="171"/>
        <end position="193"/>
    </location>
</feature>
<evidence type="ECO:0000313" key="3">
    <source>
        <dbReference type="Proteomes" id="UP000314294"/>
    </source>
</evidence>
<dbReference type="AlphaFoldDB" id="A0A4Z2G292"/>
<dbReference type="Proteomes" id="UP000314294">
    <property type="component" value="Unassembled WGS sequence"/>
</dbReference>
<keyword evidence="3" id="KW-1185">Reference proteome</keyword>